<dbReference type="PANTHER" id="PTHR32125">
    <property type="entry name" value="2-C-METHYL-D-ERYTHRITOL 4-PHOSPHATE CYTIDYLYLTRANSFERASE, CHLOROPLASTIC"/>
    <property type="match status" value="1"/>
</dbReference>
<gene>
    <name evidence="4" type="ORF">F130042H8_16380</name>
</gene>
<keyword evidence="2 4" id="KW-0548">Nucleotidyltransferase</keyword>
<dbReference type="Pfam" id="PF01128">
    <property type="entry name" value="IspD"/>
    <property type="match status" value="1"/>
</dbReference>
<evidence type="ECO:0000256" key="3">
    <source>
        <dbReference type="ARBA" id="ARBA00023229"/>
    </source>
</evidence>
<dbReference type="InterPro" id="IPR034683">
    <property type="entry name" value="IspD/TarI"/>
</dbReference>
<dbReference type="GO" id="GO:0016779">
    <property type="term" value="F:nucleotidyltransferase activity"/>
    <property type="evidence" value="ECO:0007669"/>
    <property type="project" value="UniProtKB-KW"/>
</dbReference>
<dbReference type="PROSITE" id="PS01295">
    <property type="entry name" value="ISPD"/>
    <property type="match status" value="1"/>
</dbReference>
<dbReference type="InterPro" id="IPR029044">
    <property type="entry name" value="Nucleotide-diphossugar_trans"/>
</dbReference>
<evidence type="ECO:0000313" key="5">
    <source>
        <dbReference type="Proteomes" id="UP001600894"/>
    </source>
</evidence>
<dbReference type="CDD" id="cd02516">
    <property type="entry name" value="CDP-ME_synthetase"/>
    <property type="match status" value="1"/>
</dbReference>
<keyword evidence="5" id="KW-1185">Reference proteome</keyword>
<dbReference type="InterPro" id="IPR050088">
    <property type="entry name" value="IspD/TarI_cytidylyltransf_bact"/>
</dbReference>
<protein>
    <submittedName>
        <fullName evidence="4">IspD/TarI family cytidylyltransferase</fullName>
    </submittedName>
</protein>
<dbReference type="InterPro" id="IPR018294">
    <property type="entry name" value="ISPD_synthase_CS"/>
</dbReference>
<keyword evidence="1" id="KW-0808">Transferase</keyword>
<comment type="caution">
    <text evidence="4">The sequence shown here is derived from an EMBL/GenBank/DDBJ whole genome shotgun (WGS) entry which is preliminary data.</text>
</comment>
<accession>A0ABQ0AX16</accession>
<evidence type="ECO:0000256" key="1">
    <source>
        <dbReference type="ARBA" id="ARBA00022679"/>
    </source>
</evidence>
<name>A0ABQ0AX16_9FIRM</name>
<dbReference type="SUPFAM" id="SSF53448">
    <property type="entry name" value="Nucleotide-diphospho-sugar transferases"/>
    <property type="match status" value="1"/>
</dbReference>
<dbReference type="PANTHER" id="PTHR32125:SF4">
    <property type="entry name" value="2-C-METHYL-D-ERYTHRITOL 4-PHOSPHATE CYTIDYLYLTRANSFERASE, CHLOROPLASTIC"/>
    <property type="match status" value="1"/>
</dbReference>
<dbReference type="Proteomes" id="UP001600894">
    <property type="component" value="Unassembled WGS sequence"/>
</dbReference>
<reference evidence="4 5" key="1">
    <citation type="submission" date="2024-04" db="EMBL/GenBank/DDBJ databases">
        <title>Defined microbial consortia suppress multidrug-resistant proinflammatory Enterobacteriaceae via ecological control.</title>
        <authorList>
            <person name="Furuichi M."/>
            <person name="Kawaguchi T."/>
            <person name="Pust M."/>
            <person name="Yasuma K."/>
            <person name="Plichta D."/>
            <person name="Hasegawa N."/>
            <person name="Ohya T."/>
            <person name="Bhattarai S."/>
            <person name="Sasajima S."/>
            <person name="Aoto Y."/>
            <person name="Tuganbaev T."/>
            <person name="Yaginuma M."/>
            <person name="Ueda M."/>
            <person name="Okahashi N."/>
            <person name="Amafuji K."/>
            <person name="Kiridooshi Y."/>
            <person name="Sugita K."/>
            <person name="Strazar M."/>
            <person name="Skelly A."/>
            <person name="Suda W."/>
            <person name="Hattori M."/>
            <person name="Nakamoto N."/>
            <person name="Caballero S."/>
            <person name="Norman J."/>
            <person name="Olle B."/>
            <person name="Tanoue T."/>
            <person name="Arita M."/>
            <person name="Bucci V."/>
            <person name="Atarashi K."/>
            <person name="Xavier R."/>
            <person name="Honda K."/>
        </authorList>
    </citation>
    <scope>NUCLEOTIDE SEQUENCE [LARGE SCALE GENOMIC DNA]</scope>
    <source>
        <strain evidence="5">f13</strain>
    </source>
</reference>
<evidence type="ECO:0000313" key="4">
    <source>
        <dbReference type="EMBL" id="GAA6268578.1"/>
    </source>
</evidence>
<sequence>MDMNRTVILAGGAGTRMGGCVPKQFINVNGKPLLQYSLEAVRDCECAGEVWIVAGEPWRGAVERMIKEAGISSRFRGLCDPGPERQVSVMNALTELMKEETAENSYVMVHDGARPLVSGELIRRCFEAAAGRDGAVPVLPVRDTVYRMEDGRLSGLLKRDQLAAGQAPEVFRLKPYYDANLALMPDQIMRIRGSAEPAVLAGMDIVVIPADERNIKITTQEDLAYLRYLLGGNV</sequence>
<proteinExistence type="predicted"/>
<dbReference type="Gene3D" id="3.90.550.10">
    <property type="entry name" value="Spore Coat Polysaccharide Biosynthesis Protein SpsA, Chain A"/>
    <property type="match status" value="1"/>
</dbReference>
<evidence type="ECO:0000256" key="2">
    <source>
        <dbReference type="ARBA" id="ARBA00022695"/>
    </source>
</evidence>
<keyword evidence="3" id="KW-0414">Isoprene biosynthesis</keyword>
<dbReference type="EMBL" id="BAABXL010000001">
    <property type="protein sequence ID" value="GAA6268578.1"/>
    <property type="molecule type" value="Genomic_DNA"/>
</dbReference>
<organism evidence="4 5">
    <name type="scientific">Enterocloster alcoholdehydrogenati</name>
    <dbReference type="NCBI Taxonomy" id="2547410"/>
    <lineage>
        <taxon>Bacteria</taxon>
        <taxon>Bacillati</taxon>
        <taxon>Bacillota</taxon>
        <taxon>Clostridia</taxon>
        <taxon>Lachnospirales</taxon>
        <taxon>Lachnospiraceae</taxon>
        <taxon>Enterocloster</taxon>
    </lineage>
</organism>